<dbReference type="GO" id="GO:0140664">
    <property type="term" value="F:ATP-dependent DNA damage sensor activity"/>
    <property type="evidence" value="ECO:0007669"/>
    <property type="project" value="InterPro"/>
</dbReference>
<keyword evidence="4" id="KW-0234">DNA repair</keyword>
<keyword evidence="3" id="KW-0238">DNA-binding</keyword>
<dbReference type="SUPFAM" id="SSF52540">
    <property type="entry name" value="P-loop containing nucleoside triphosphate hydrolases"/>
    <property type="match status" value="1"/>
</dbReference>
<dbReference type="Gramene" id="QL10p004648:mrna">
    <property type="protein sequence ID" value="QL10p004648:mrna"/>
    <property type="gene ID" value="QL10p004648"/>
</dbReference>
<sequence>MLLLVQVSGCILQQQGVSSPVRNIIGSAPLKHNQQREGSGRIIRSKLYKQGFTSKSVFCGPVREANPEKDKRPPRIPHTQLALKDTNSTPENKVVANDFPGFYSEKQEKRSRIWISLIAVYGLLFVVQMELMLVKSLCRPVLDTTLQDNFVPNDTNLHADREYCQIVTGPNMGGKSCYIRQVALIAIMAQAVARCGNGENNEWRPVEAALFCIQAISIYVSVVEAEVMPQVVSAMVNNDLLSLANTRPLKFWQETLALLCSLSGVTYLFEAVVGSILLDQFKVDNSFVAEKEARAMPLENSQTQSAAVYWADQSNCGYDTSQTYYQETEPSQMQPSGPSRPYGTPAPYQPPIYSFHHRLLPSLYRVYMLPNYYMDQLYPLCLTW</sequence>
<dbReference type="PANTHER" id="PTHR11361">
    <property type="entry name" value="DNA MISMATCH REPAIR PROTEIN MUTS FAMILY MEMBER"/>
    <property type="match status" value="1"/>
</dbReference>
<dbReference type="GO" id="GO:0006312">
    <property type="term" value="P:mitotic recombination"/>
    <property type="evidence" value="ECO:0007669"/>
    <property type="project" value="TreeGrafter"/>
</dbReference>
<evidence type="ECO:0000256" key="2">
    <source>
        <dbReference type="ARBA" id="ARBA00022840"/>
    </source>
</evidence>
<name>A0A7N2MNS1_QUELO</name>
<protein>
    <recommendedName>
        <fullName evidence="6">DNA mismatch repair proteins mutS family domain-containing protein</fullName>
    </recommendedName>
</protein>
<organism evidence="7 8">
    <name type="scientific">Quercus lobata</name>
    <name type="common">Valley oak</name>
    <dbReference type="NCBI Taxonomy" id="97700"/>
    <lineage>
        <taxon>Eukaryota</taxon>
        <taxon>Viridiplantae</taxon>
        <taxon>Streptophyta</taxon>
        <taxon>Embryophyta</taxon>
        <taxon>Tracheophyta</taxon>
        <taxon>Spermatophyta</taxon>
        <taxon>Magnoliopsida</taxon>
        <taxon>eudicotyledons</taxon>
        <taxon>Gunneridae</taxon>
        <taxon>Pentapetalae</taxon>
        <taxon>rosids</taxon>
        <taxon>fabids</taxon>
        <taxon>Fagales</taxon>
        <taxon>Fagaceae</taxon>
        <taxon>Quercus</taxon>
    </lineage>
</organism>
<keyword evidence="1" id="KW-0547">Nucleotide-binding</keyword>
<keyword evidence="2" id="KW-0067">ATP-binding</keyword>
<proteinExistence type="predicted"/>
<dbReference type="InterPro" id="IPR045076">
    <property type="entry name" value="MutS"/>
</dbReference>
<dbReference type="PANTHER" id="PTHR11361:SF122">
    <property type="entry name" value="DNA MISMATCH REPAIR PROTEIN MSH3"/>
    <property type="match status" value="1"/>
</dbReference>
<evidence type="ECO:0000256" key="1">
    <source>
        <dbReference type="ARBA" id="ARBA00022741"/>
    </source>
</evidence>
<evidence type="ECO:0000259" key="6">
    <source>
        <dbReference type="Pfam" id="PF00488"/>
    </source>
</evidence>
<dbReference type="InterPro" id="IPR027417">
    <property type="entry name" value="P-loop_NTPase"/>
</dbReference>
<dbReference type="GO" id="GO:0030983">
    <property type="term" value="F:mismatched DNA binding"/>
    <property type="evidence" value="ECO:0007669"/>
    <property type="project" value="InterPro"/>
</dbReference>
<keyword evidence="5" id="KW-0472">Membrane</keyword>
<dbReference type="InParanoid" id="A0A7N2MNS1"/>
<dbReference type="Gene3D" id="3.40.50.300">
    <property type="entry name" value="P-loop containing nucleotide triphosphate hydrolases"/>
    <property type="match status" value="1"/>
</dbReference>
<feature type="domain" description="DNA mismatch repair proteins mutS family" evidence="6">
    <location>
        <begin position="165"/>
        <end position="191"/>
    </location>
</feature>
<dbReference type="Proteomes" id="UP000594261">
    <property type="component" value="Chromosome 10"/>
</dbReference>
<keyword evidence="8" id="KW-1185">Reference proteome</keyword>
<dbReference type="Pfam" id="PF00488">
    <property type="entry name" value="MutS_V"/>
    <property type="match status" value="1"/>
</dbReference>
<keyword evidence="5" id="KW-1133">Transmembrane helix</keyword>
<evidence type="ECO:0000313" key="7">
    <source>
        <dbReference type="EnsemblPlants" id="QL10p004648:mrna"/>
    </source>
</evidence>
<dbReference type="EMBL" id="LRBV02000010">
    <property type="status" value="NOT_ANNOTATED_CDS"/>
    <property type="molecule type" value="Genomic_DNA"/>
</dbReference>
<evidence type="ECO:0000256" key="3">
    <source>
        <dbReference type="ARBA" id="ARBA00023125"/>
    </source>
</evidence>
<feature type="transmembrane region" description="Helical" evidence="5">
    <location>
        <begin position="113"/>
        <end position="134"/>
    </location>
</feature>
<reference evidence="7 8" key="1">
    <citation type="journal article" date="2016" name="G3 (Bethesda)">
        <title>First Draft Assembly and Annotation of the Genome of a California Endemic Oak Quercus lobata Nee (Fagaceae).</title>
        <authorList>
            <person name="Sork V.L."/>
            <person name="Fitz-Gibbon S.T."/>
            <person name="Puiu D."/>
            <person name="Crepeau M."/>
            <person name="Gugger P.F."/>
            <person name="Sherman R."/>
            <person name="Stevens K."/>
            <person name="Langley C.H."/>
            <person name="Pellegrini M."/>
            <person name="Salzberg S.L."/>
        </authorList>
    </citation>
    <scope>NUCLEOTIDE SEQUENCE [LARGE SCALE GENOMIC DNA]</scope>
    <source>
        <strain evidence="7 8">cv. SW786</strain>
    </source>
</reference>
<dbReference type="GO" id="GO:0005634">
    <property type="term" value="C:nucleus"/>
    <property type="evidence" value="ECO:0007669"/>
    <property type="project" value="TreeGrafter"/>
</dbReference>
<evidence type="ECO:0000256" key="4">
    <source>
        <dbReference type="ARBA" id="ARBA00023204"/>
    </source>
</evidence>
<evidence type="ECO:0000256" key="5">
    <source>
        <dbReference type="SAM" id="Phobius"/>
    </source>
</evidence>
<evidence type="ECO:0000313" key="8">
    <source>
        <dbReference type="Proteomes" id="UP000594261"/>
    </source>
</evidence>
<dbReference type="EnsemblPlants" id="QL10p004648:mrna">
    <property type="protein sequence ID" value="QL10p004648:mrna"/>
    <property type="gene ID" value="QL10p004648"/>
</dbReference>
<keyword evidence="4" id="KW-0227">DNA damage</keyword>
<dbReference type="GO" id="GO:0005524">
    <property type="term" value="F:ATP binding"/>
    <property type="evidence" value="ECO:0007669"/>
    <property type="project" value="UniProtKB-KW"/>
</dbReference>
<accession>A0A7N2MNS1</accession>
<reference evidence="7" key="2">
    <citation type="submission" date="2021-01" db="UniProtKB">
        <authorList>
            <consortium name="EnsemblPlants"/>
        </authorList>
    </citation>
    <scope>IDENTIFICATION</scope>
</reference>
<dbReference type="GO" id="GO:0006298">
    <property type="term" value="P:mismatch repair"/>
    <property type="evidence" value="ECO:0007669"/>
    <property type="project" value="InterPro"/>
</dbReference>
<keyword evidence="5" id="KW-0812">Transmembrane</keyword>
<dbReference type="InterPro" id="IPR000432">
    <property type="entry name" value="DNA_mismatch_repair_MutS_C"/>
</dbReference>
<dbReference type="AlphaFoldDB" id="A0A7N2MNS1"/>